<feature type="region of interest" description="Disordered" evidence="1">
    <location>
        <begin position="319"/>
        <end position="536"/>
    </location>
</feature>
<comment type="caution">
    <text evidence="3">The sequence shown here is derived from an EMBL/GenBank/DDBJ whole genome shotgun (WGS) entry which is preliminary data.</text>
</comment>
<evidence type="ECO:0000256" key="1">
    <source>
        <dbReference type="SAM" id="MobiDB-lite"/>
    </source>
</evidence>
<evidence type="ECO:0000313" key="4">
    <source>
        <dbReference type="Proteomes" id="UP000242188"/>
    </source>
</evidence>
<sequence length="536" mass="62219">MSDVVSEQQYVLGQKSPSTDDKTENRMKGEQRNGYQHRPESPGSDSDGYIQQPTIRNQSNTKQAPVRRSQPQPYASARYERYEGDPPTLQDREMKGRANLVKFFKDDDRLHRGVTVSINDRQFKSIESLCEYLNKKIDTKMGVRHIFNLKTKKEVKSVKELERGDICIVSSSQRFKKDVIMYNLLMDQPISPTKSLTTNSHRSSREQGRATHERAQFNDSRTSNSTATNKQVTFTIISNTDRYSKEKMILNPNTTQPFERILEDMGTMLQLKYPPATGIFSSRKPYQQIYSFSQLNREVKVNDCLFVCGKERYPEELGVTDTNEESFSEQEPESEPVRKSKKGPPVNKITPLKRRNEPSTDLNQKENVSPPRGRAGKEPKKANKTPIYEAEPRRQPTKGNKTSRYEEDNEYSNQSRYGGDESKKPARTSRQQDQPQPRKPNKSSPRYEEDEQRKPNKNFQQQKQQPEHGRPNGHTRFEDEEDEFDRSRGSDLKDDGVEREQNGEPSSEEEDDEDDETPYPQTSRTRKQERMETPEY</sequence>
<keyword evidence="4" id="KW-1185">Reference proteome</keyword>
<feature type="domain" description="Doublecortin" evidence="2">
    <location>
        <begin position="99"/>
        <end position="177"/>
    </location>
</feature>
<accession>A0A210QU98</accession>
<dbReference type="InterPro" id="IPR036572">
    <property type="entry name" value="Doublecortin_dom_sf"/>
</dbReference>
<feature type="compositionally biased region" description="Polar residues" evidence="1">
    <location>
        <begin position="1"/>
        <end position="17"/>
    </location>
</feature>
<dbReference type="STRING" id="6573.A0A210QU98"/>
<feature type="compositionally biased region" description="Basic and acidic residues" evidence="1">
    <location>
        <begin position="485"/>
        <end position="502"/>
    </location>
</feature>
<feature type="compositionally biased region" description="Basic and acidic residues" evidence="1">
    <location>
        <begin position="78"/>
        <end position="94"/>
    </location>
</feature>
<dbReference type="Gene3D" id="3.10.20.230">
    <property type="entry name" value="Doublecortin domain"/>
    <property type="match status" value="2"/>
</dbReference>
<feature type="compositionally biased region" description="Basic and acidic residues" evidence="1">
    <location>
        <begin position="526"/>
        <end position="536"/>
    </location>
</feature>
<dbReference type="InterPro" id="IPR003533">
    <property type="entry name" value="Doublecortin_dom"/>
</dbReference>
<feature type="compositionally biased region" description="Polar residues" evidence="1">
    <location>
        <begin position="49"/>
        <end position="73"/>
    </location>
</feature>
<dbReference type="OrthoDB" id="47802at2759"/>
<feature type="compositionally biased region" description="Polar residues" evidence="1">
    <location>
        <begin position="191"/>
        <end position="201"/>
    </location>
</feature>
<dbReference type="PROSITE" id="PS50309">
    <property type="entry name" value="DC"/>
    <property type="match status" value="1"/>
</dbReference>
<evidence type="ECO:0000313" key="3">
    <source>
        <dbReference type="EMBL" id="OWF52311.1"/>
    </source>
</evidence>
<dbReference type="AlphaFoldDB" id="A0A210QU98"/>
<dbReference type="SUPFAM" id="SSF89837">
    <property type="entry name" value="Doublecortin (DC)"/>
    <property type="match status" value="1"/>
</dbReference>
<proteinExistence type="predicted"/>
<feature type="compositionally biased region" description="Basic and acidic residues" evidence="1">
    <location>
        <begin position="445"/>
        <end position="454"/>
    </location>
</feature>
<feature type="region of interest" description="Disordered" evidence="1">
    <location>
        <begin position="1"/>
        <end position="94"/>
    </location>
</feature>
<dbReference type="GO" id="GO:0035556">
    <property type="term" value="P:intracellular signal transduction"/>
    <property type="evidence" value="ECO:0007669"/>
    <property type="project" value="InterPro"/>
</dbReference>
<protein>
    <submittedName>
        <fullName evidence="3">Neuronal migration protein doublecortin</fullName>
    </submittedName>
</protein>
<organism evidence="3 4">
    <name type="scientific">Mizuhopecten yessoensis</name>
    <name type="common">Japanese scallop</name>
    <name type="synonym">Patinopecten yessoensis</name>
    <dbReference type="NCBI Taxonomy" id="6573"/>
    <lineage>
        <taxon>Eukaryota</taxon>
        <taxon>Metazoa</taxon>
        <taxon>Spiralia</taxon>
        <taxon>Lophotrochozoa</taxon>
        <taxon>Mollusca</taxon>
        <taxon>Bivalvia</taxon>
        <taxon>Autobranchia</taxon>
        <taxon>Pteriomorphia</taxon>
        <taxon>Pectinida</taxon>
        <taxon>Pectinoidea</taxon>
        <taxon>Pectinidae</taxon>
        <taxon>Mizuhopecten</taxon>
    </lineage>
</organism>
<dbReference type="Pfam" id="PF03607">
    <property type="entry name" value="DCX"/>
    <property type="match status" value="1"/>
</dbReference>
<dbReference type="Proteomes" id="UP000242188">
    <property type="component" value="Unassembled WGS sequence"/>
</dbReference>
<name>A0A210QU98_MIZYE</name>
<gene>
    <name evidence="3" type="ORF">KP79_PYT09362</name>
</gene>
<feature type="compositionally biased region" description="Acidic residues" evidence="1">
    <location>
        <begin position="506"/>
        <end position="517"/>
    </location>
</feature>
<feature type="compositionally biased region" description="Acidic residues" evidence="1">
    <location>
        <begin position="322"/>
        <end position="334"/>
    </location>
</feature>
<evidence type="ECO:0000259" key="2">
    <source>
        <dbReference type="PROSITE" id="PS50309"/>
    </source>
</evidence>
<feature type="compositionally biased region" description="Basic and acidic residues" evidence="1">
    <location>
        <begin position="203"/>
        <end position="216"/>
    </location>
</feature>
<feature type="region of interest" description="Disordered" evidence="1">
    <location>
        <begin position="191"/>
        <end position="225"/>
    </location>
</feature>
<dbReference type="EMBL" id="NEDP02001832">
    <property type="protein sequence ID" value="OWF52311.1"/>
    <property type="molecule type" value="Genomic_DNA"/>
</dbReference>
<dbReference type="SMART" id="SM00537">
    <property type="entry name" value="DCX"/>
    <property type="match status" value="1"/>
</dbReference>
<feature type="compositionally biased region" description="Basic and acidic residues" evidence="1">
    <location>
        <begin position="18"/>
        <end position="31"/>
    </location>
</feature>
<reference evidence="3 4" key="1">
    <citation type="journal article" date="2017" name="Nat. Ecol. Evol.">
        <title>Scallop genome provides insights into evolution of bilaterian karyotype and development.</title>
        <authorList>
            <person name="Wang S."/>
            <person name="Zhang J."/>
            <person name="Jiao W."/>
            <person name="Li J."/>
            <person name="Xun X."/>
            <person name="Sun Y."/>
            <person name="Guo X."/>
            <person name="Huan P."/>
            <person name="Dong B."/>
            <person name="Zhang L."/>
            <person name="Hu X."/>
            <person name="Sun X."/>
            <person name="Wang J."/>
            <person name="Zhao C."/>
            <person name="Wang Y."/>
            <person name="Wang D."/>
            <person name="Huang X."/>
            <person name="Wang R."/>
            <person name="Lv J."/>
            <person name="Li Y."/>
            <person name="Zhang Z."/>
            <person name="Liu B."/>
            <person name="Lu W."/>
            <person name="Hui Y."/>
            <person name="Liang J."/>
            <person name="Zhou Z."/>
            <person name="Hou R."/>
            <person name="Li X."/>
            <person name="Liu Y."/>
            <person name="Li H."/>
            <person name="Ning X."/>
            <person name="Lin Y."/>
            <person name="Zhao L."/>
            <person name="Xing Q."/>
            <person name="Dou J."/>
            <person name="Li Y."/>
            <person name="Mao J."/>
            <person name="Guo H."/>
            <person name="Dou H."/>
            <person name="Li T."/>
            <person name="Mu C."/>
            <person name="Jiang W."/>
            <person name="Fu Q."/>
            <person name="Fu X."/>
            <person name="Miao Y."/>
            <person name="Liu J."/>
            <person name="Yu Q."/>
            <person name="Li R."/>
            <person name="Liao H."/>
            <person name="Li X."/>
            <person name="Kong Y."/>
            <person name="Jiang Z."/>
            <person name="Chourrout D."/>
            <person name="Li R."/>
            <person name="Bao Z."/>
        </authorList>
    </citation>
    <scope>NUCLEOTIDE SEQUENCE [LARGE SCALE GENOMIC DNA]</scope>
    <source>
        <strain evidence="3 4">PY_sf001</strain>
    </source>
</reference>